<dbReference type="Proteomes" id="UP000515146">
    <property type="component" value="Unplaced"/>
</dbReference>
<evidence type="ECO:0000256" key="7">
    <source>
        <dbReference type="ARBA" id="ARBA00040493"/>
    </source>
</evidence>
<evidence type="ECO:0000256" key="5">
    <source>
        <dbReference type="ARBA" id="ARBA00022989"/>
    </source>
</evidence>
<dbReference type="GO" id="GO:0006890">
    <property type="term" value="P:retrograde vesicle-mediated transport, Golgi to endoplasmic reticulum"/>
    <property type="evidence" value="ECO:0007669"/>
    <property type="project" value="TreeGrafter"/>
</dbReference>
<feature type="domain" description="Endoplasmic reticulum vesicle transporter N-terminal" evidence="10">
    <location>
        <begin position="28"/>
        <end position="115"/>
    </location>
</feature>
<dbReference type="OMA" id="QRHEGCR"/>
<keyword evidence="11" id="KW-1185">Reference proteome</keyword>
<dbReference type="Pfam" id="PF13850">
    <property type="entry name" value="ERGIC_N"/>
    <property type="match status" value="1"/>
</dbReference>
<dbReference type="GO" id="GO:0006888">
    <property type="term" value="P:endoplasmic reticulum to Golgi vesicle-mediated transport"/>
    <property type="evidence" value="ECO:0007669"/>
    <property type="project" value="TreeGrafter"/>
</dbReference>
<evidence type="ECO:0000256" key="1">
    <source>
        <dbReference type="ARBA" id="ARBA00004257"/>
    </source>
</evidence>
<comment type="subcellular location">
    <subcellularLocation>
        <location evidence="2">Endoplasmic reticulum-Golgi intermediate compartment membrane</location>
        <topology evidence="2">Multi-pass membrane protein</topology>
    </subcellularLocation>
    <subcellularLocation>
        <location evidence="1">Golgi apparatus</location>
        <location evidence="1">cis-Golgi network membrane</location>
        <topology evidence="1">Multi-pass membrane protein</topology>
    </subcellularLocation>
</comment>
<proteinExistence type="inferred from homology"/>
<dbReference type="GO" id="GO:0030134">
    <property type="term" value="C:COPII-coated ER to Golgi transport vesicle"/>
    <property type="evidence" value="ECO:0007669"/>
    <property type="project" value="TreeGrafter"/>
</dbReference>
<dbReference type="PANTHER" id="PTHR10984">
    <property type="entry name" value="ENDOPLASMIC RETICULUM-GOLGI INTERMEDIATE COMPARTMENT PROTEIN"/>
    <property type="match status" value="1"/>
</dbReference>
<feature type="domain" description="Endoplasmic reticulum vesicle transporter C-terminal" evidence="9">
    <location>
        <begin position="175"/>
        <end position="396"/>
    </location>
</feature>
<keyword evidence="4 8" id="KW-0812">Transmembrane</keyword>
<gene>
    <name evidence="12" type="primary">LOC113792531</name>
</gene>
<keyword evidence="6 8" id="KW-0472">Membrane</keyword>
<feature type="transmembrane region" description="Helical" evidence="8">
    <location>
        <begin position="377"/>
        <end position="400"/>
    </location>
</feature>
<evidence type="ECO:0000313" key="11">
    <source>
        <dbReference type="Proteomes" id="UP000515146"/>
    </source>
</evidence>
<dbReference type="InterPro" id="IPR039542">
    <property type="entry name" value="Erv_N"/>
</dbReference>
<sequence>MTTHRKTTSNAQLDVKPLFEKIRESVVKLDAYPKTLEDFRIKTFGGATVTIISIVLIVILFMLELHHYLTPFVQEELLVDLSSGKKTKINFDITFPHVVCSHLSLDATDVSGEQHINIQHDIFKRRLNERGDPIELPQKDNTIVTKKSSKKINSNQNGLDDSIVTTLDPNRCESCYGVEDTIKKCCNTCQDVREAYNAKGWVFDPVNVEQCKREGIISMNNTSKEGCQLFGSIVVNKIAGNFHIALGQSFEKHHVHVHDINLGELISMNTSHRINHLSFGQKVHTIENQLDGVWFISEQGHGLATFQYYIKIIPTIYQDLRSQQIETNQFAVTRFKKEYGSTLDAITDARLPGVFFIYEFGPMLIKYSEQHRSTLHFLTNLCAIIGGILTVASIIDSFIYHSHRALRAKIQIGKLG</sequence>
<evidence type="ECO:0000256" key="3">
    <source>
        <dbReference type="ARBA" id="ARBA00005648"/>
    </source>
</evidence>
<dbReference type="GO" id="GO:0005789">
    <property type="term" value="C:endoplasmic reticulum membrane"/>
    <property type="evidence" value="ECO:0007669"/>
    <property type="project" value="TreeGrafter"/>
</dbReference>
<dbReference type="InParanoid" id="A0A6P6XYK3"/>
<dbReference type="InterPro" id="IPR045888">
    <property type="entry name" value="Erv"/>
</dbReference>
<dbReference type="OrthoDB" id="270930at2759"/>
<evidence type="ECO:0000256" key="6">
    <source>
        <dbReference type="ARBA" id="ARBA00023136"/>
    </source>
</evidence>
<evidence type="ECO:0000256" key="4">
    <source>
        <dbReference type="ARBA" id="ARBA00022692"/>
    </source>
</evidence>
<name>A0A6P6XYK3_DERPT</name>
<dbReference type="RefSeq" id="XP_027198268.1">
    <property type="nucleotide sequence ID" value="XM_027342467.1"/>
</dbReference>
<organism evidence="11 12">
    <name type="scientific">Dermatophagoides pteronyssinus</name>
    <name type="common">European house dust mite</name>
    <dbReference type="NCBI Taxonomy" id="6956"/>
    <lineage>
        <taxon>Eukaryota</taxon>
        <taxon>Metazoa</taxon>
        <taxon>Ecdysozoa</taxon>
        <taxon>Arthropoda</taxon>
        <taxon>Chelicerata</taxon>
        <taxon>Arachnida</taxon>
        <taxon>Acari</taxon>
        <taxon>Acariformes</taxon>
        <taxon>Sarcoptiformes</taxon>
        <taxon>Astigmata</taxon>
        <taxon>Psoroptidia</taxon>
        <taxon>Analgoidea</taxon>
        <taxon>Pyroglyphidae</taxon>
        <taxon>Dermatophagoidinae</taxon>
        <taxon>Dermatophagoides</taxon>
    </lineage>
</organism>
<feature type="transmembrane region" description="Helical" evidence="8">
    <location>
        <begin position="44"/>
        <end position="63"/>
    </location>
</feature>
<dbReference type="FunCoup" id="A0A6P6XYK3">
    <property type="interactions" value="1771"/>
</dbReference>
<protein>
    <recommendedName>
        <fullName evidence="7">Endoplasmic reticulum-Golgi intermediate compartment protein 3</fullName>
    </recommendedName>
</protein>
<dbReference type="PANTHER" id="PTHR10984:SF25">
    <property type="entry name" value="ENDOPLASMIC RETICULUM-GOLGI INTERMEDIATE COMPARTMENT PROTEIN 3"/>
    <property type="match status" value="1"/>
</dbReference>
<evidence type="ECO:0000313" key="12">
    <source>
        <dbReference type="RefSeq" id="XP_027198268.1"/>
    </source>
</evidence>
<dbReference type="AlphaFoldDB" id="A0A6P6XYK3"/>
<evidence type="ECO:0000259" key="9">
    <source>
        <dbReference type="Pfam" id="PF07970"/>
    </source>
</evidence>
<dbReference type="KEGG" id="dpte:113792531"/>
<evidence type="ECO:0000256" key="2">
    <source>
        <dbReference type="ARBA" id="ARBA00004457"/>
    </source>
</evidence>
<evidence type="ECO:0000259" key="10">
    <source>
        <dbReference type="Pfam" id="PF13850"/>
    </source>
</evidence>
<dbReference type="GO" id="GO:0033116">
    <property type="term" value="C:endoplasmic reticulum-Golgi intermediate compartment membrane"/>
    <property type="evidence" value="ECO:0007669"/>
    <property type="project" value="UniProtKB-SubCell"/>
</dbReference>
<evidence type="ECO:0000256" key="8">
    <source>
        <dbReference type="SAM" id="Phobius"/>
    </source>
</evidence>
<accession>A0A6P6XYK3</accession>
<dbReference type="GO" id="GO:0000139">
    <property type="term" value="C:Golgi membrane"/>
    <property type="evidence" value="ECO:0007669"/>
    <property type="project" value="TreeGrafter"/>
</dbReference>
<keyword evidence="5 8" id="KW-1133">Transmembrane helix</keyword>
<dbReference type="InterPro" id="IPR012936">
    <property type="entry name" value="Erv_C"/>
</dbReference>
<comment type="similarity">
    <text evidence="3">Belongs to the ERGIC family.</text>
</comment>
<dbReference type="Pfam" id="PF07970">
    <property type="entry name" value="COPIIcoated_ERV"/>
    <property type="match status" value="1"/>
</dbReference>
<reference evidence="12" key="1">
    <citation type="submission" date="2025-08" db="UniProtKB">
        <authorList>
            <consortium name="RefSeq"/>
        </authorList>
    </citation>
    <scope>IDENTIFICATION</scope>
    <source>
        <strain evidence="12">Airmid</strain>
    </source>
</reference>